<accession>A0ABP7KNQ5</accession>
<dbReference type="RefSeq" id="WP_345067728.1">
    <property type="nucleotide sequence ID" value="NZ_BAABCN010000008.1"/>
</dbReference>
<feature type="region of interest" description="Disordered" evidence="1">
    <location>
        <begin position="35"/>
        <end position="92"/>
    </location>
</feature>
<feature type="signal peptide" evidence="3">
    <location>
        <begin position="1"/>
        <end position="36"/>
    </location>
</feature>
<name>A0ABP7KNQ5_9MICO</name>
<evidence type="ECO:0000313" key="5">
    <source>
        <dbReference type="Proteomes" id="UP001501803"/>
    </source>
</evidence>
<feature type="transmembrane region" description="Helical" evidence="2">
    <location>
        <begin position="227"/>
        <end position="250"/>
    </location>
</feature>
<organism evidence="4 5">
    <name type="scientific">Leifsonia kafniensis</name>
    <dbReference type="NCBI Taxonomy" id="475957"/>
    <lineage>
        <taxon>Bacteria</taxon>
        <taxon>Bacillati</taxon>
        <taxon>Actinomycetota</taxon>
        <taxon>Actinomycetes</taxon>
        <taxon>Micrococcales</taxon>
        <taxon>Microbacteriaceae</taxon>
        <taxon>Leifsonia</taxon>
    </lineage>
</organism>
<feature type="compositionally biased region" description="Low complexity" evidence="1">
    <location>
        <begin position="80"/>
        <end position="92"/>
    </location>
</feature>
<feature type="chain" id="PRO_5046343381" description="DUF916 domain-containing protein" evidence="3">
    <location>
        <begin position="37"/>
        <end position="262"/>
    </location>
</feature>
<keyword evidence="2" id="KW-0812">Transmembrane</keyword>
<keyword evidence="5" id="KW-1185">Reference proteome</keyword>
<evidence type="ECO:0000313" key="4">
    <source>
        <dbReference type="EMBL" id="GAA3883898.1"/>
    </source>
</evidence>
<protein>
    <recommendedName>
        <fullName evidence="6">DUF916 domain-containing protein</fullName>
    </recommendedName>
</protein>
<keyword evidence="3" id="KW-0732">Signal</keyword>
<keyword evidence="2" id="KW-0472">Membrane</keyword>
<evidence type="ECO:0000256" key="1">
    <source>
        <dbReference type="SAM" id="MobiDB-lite"/>
    </source>
</evidence>
<proteinExistence type="predicted"/>
<dbReference type="EMBL" id="BAABCN010000008">
    <property type="protein sequence ID" value="GAA3883898.1"/>
    <property type="molecule type" value="Genomic_DNA"/>
</dbReference>
<evidence type="ECO:0000256" key="2">
    <source>
        <dbReference type="SAM" id="Phobius"/>
    </source>
</evidence>
<gene>
    <name evidence="4" type="ORF">GCM10022381_27610</name>
</gene>
<comment type="caution">
    <text evidence="4">The sequence shown here is derived from an EMBL/GenBank/DDBJ whole genome shotgun (WGS) entry which is preliminary data.</text>
</comment>
<sequence length="262" mass="26495">MTTIPRVTRRPVRAGQVLLLAALALCGLWSAGSASATPGENGVDSPQSGYGLSVTVTSPTPTPAPPHTSTDPVVGGAGSASGSASAQRTTTTVDAAKTTTPVVATPTSSQVSLGGKLFLDGVESAYRPSVNPFDGTVSIGFTVKNVSNETVDASARFWATGPFGNDLGSVDAVPVTQLAPGESRIVSAELPGVGQWVLINAGYTFTPPATIDGVAVAPISRTAPLFIFPWALTVVALLGVSAVVAVRFLLTRERVGLAPVSV</sequence>
<evidence type="ECO:0000256" key="3">
    <source>
        <dbReference type="SAM" id="SignalP"/>
    </source>
</evidence>
<reference evidence="5" key="1">
    <citation type="journal article" date="2019" name="Int. J. Syst. Evol. Microbiol.">
        <title>The Global Catalogue of Microorganisms (GCM) 10K type strain sequencing project: providing services to taxonomists for standard genome sequencing and annotation.</title>
        <authorList>
            <consortium name="The Broad Institute Genomics Platform"/>
            <consortium name="The Broad Institute Genome Sequencing Center for Infectious Disease"/>
            <person name="Wu L."/>
            <person name="Ma J."/>
        </authorList>
    </citation>
    <scope>NUCLEOTIDE SEQUENCE [LARGE SCALE GENOMIC DNA]</scope>
    <source>
        <strain evidence="5">JCM 17021</strain>
    </source>
</reference>
<dbReference type="Proteomes" id="UP001501803">
    <property type="component" value="Unassembled WGS sequence"/>
</dbReference>
<evidence type="ECO:0008006" key="6">
    <source>
        <dbReference type="Google" id="ProtNLM"/>
    </source>
</evidence>
<keyword evidence="2" id="KW-1133">Transmembrane helix</keyword>